<proteinExistence type="predicted"/>
<gene>
    <name evidence="2" type="ORF">CUNI_LOCUS2677</name>
</gene>
<organism evidence="2 3">
    <name type="scientific">Candidula unifasciata</name>
    <dbReference type="NCBI Taxonomy" id="100452"/>
    <lineage>
        <taxon>Eukaryota</taxon>
        <taxon>Metazoa</taxon>
        <taxon>Spiralia</taxon>
        <taxon>Lophotrochozoa</taxon>
        <taxon>Mollusca</taxon>
        <taxon>Gastropoda</taxon>
        <taxon>Heterobranchia</taxon>
        <taxon>Euthyneura</taxon>
        <taxon>Panpulmonata</taxon>
        <taxon>Eupulmonata</taxon>
        <taxon>Stylommatophora</taxon>
        <taxon>Helicina</taxon>
        <taxon>Helicoidea</taxon>
        <taxon>Geomitridae</taxon>
        <taxon>Candidula</taxon>
    </lineage>
</organism>
<protein>
    <submittedName>
        <fullName evidence="2">Uncharacterized protein</fullName>
    </submittedName>
</protein>
<feature type="compositionally biased region" description="Basic and acidic residues" evidence="1">
    <location>
        <begin position="30"/>
        <end position="46"/>
    </location>
</feature>
<accession>A0A8S3YJF2</accession>
<comment type="caution">
    <text evidence="2">The sequence shown here is derived from an EMBL/GenBank/DDBJ whole genome shotgun (WGS) entry which is preliminary data.</text>
</comment>
<evidence type="ECO:0000313" key="3">
    <source>
        <dbReference type="Proteomes" id="UP000678393"/>
    </source>
</evidence>
<evidence type="ECO:0000313" key="2">
    <source>
        <dbReference type="EMBL" id="CAG5117119.1"/>
    </source>
</evidence>
<feature type="non-terminal residue" evidence="2">
    <location>
        <position position="212"/>
    </location>
</feature>
<sequence length="212" mass="23362">NTASPNSCEYEPIVDMADLDKRFGPLPSAKEGRSPSHSHHSGDSRRASGRAYRGRFQDDESVDGQQAAGRSNKGKLKDEESGDSPQTPGRTYKGRHKDEESGETPYGSSRAYKGRVMDDESGDTPNTSGRAYKGRLKDDESGDTPNASGRAYMGRLKDDDGPPPDPSFNPLADRSRTDQKEGFSDHKRHPRNYGGSADLTRVKQSMRHMKEK</sequence>
<feature type="non-terminal residue" evidence="2">
    <location>
        <position position="1"/>
    </location>
</feature>
<reference evidence="2" key="1">
    <citation type="submission" date="2021-04" db="EMBL/GenBank/DDBJ databases">
        <authorList>
            <consortium name="Molecular Ecology Group"/>
        </authorList>
    </citation>
    <scope>NUCLEOTIDE SEQUENCE</scope>
</reference>
<dbReference type="OrthoDB" id="10058133at2759"/>
<feature type="region of interest" description="Disordered" evidence="1">
    <location>
        <begin position="1"/>
        <end position="212"/>
    </location>
</feature>
<dbReference type="EMBL" id="CAJHNH020000349">
    <property type="protein sequence ID" value="CAG5117119.1"/>
    <property type="molecule type" value="Genomic_DNA"/>
</dbReference>
<feature type="compositionally biased region" description="Basic and acidic residues" evidence="1">
    <location>
        <begin position="173"/>
        <end position="185"/>
    </location>
</feature>
<dbReference type="Proteomes" id="UP000678393">
    <property type="component" value="Unassembled WGS sequence"/>
</dbReference>
<evidence type="ECO:0000256" key="1">
    <source>
        <dbReference type="SAM" id="MobiDB-lite"/>
    </source>
</evidence>
<name>A0A8S3YJF2_9EUPU</name>
<keyword evidence="3" id="KW-1185">Reference proteome</keyword>
<dbReference type="AlphaFoldDB" id="A0A8S3YJF2"/>